<feature type="chain" id="PRO_5014329599" description="Cupredoxin" evidence="2">
    <location>
        <begin position="18"/>
        <end position="321"/>
    </location>
</feature>
<reference evidence="3 4" key="1">
    <citation type="submission" date="2016-05" db="EMBL/GenBank/DDBJ databases">
        <title>A degradative enzymes factory behind the ericoid mycorrhizal symbiosis.</title>
        <authorList>
            <consortium name="DOE Joint Genome Institute"/>
            <person name="Martino E."/>
            <person name="Morin E."/>
            <person name="Grelet G."/>
            <person name="Kuo A."/>
            <person name="Kohler A."/>
            <person name="Daghino S."/>
            <person name="Barry K."/>
            <person name="Choi C."/>
            <person name="Cichocki N."/>
            <person name="Clum A."/>
            <person name="Copeland A."/>
            <person name="Hainaut M."/>
            <person name="Haridas S."/>
            <person name="Labutti K."/>
            <person name="Lindquist E."/>
            <person name="Lipzen A."/>
            <person name="Khouja H.-R."/>
            <person name="Murat C."/>
            <person name="Ohm R."/>
            <person name="Olson A."/>
            <person name="Spatafora J."/>
            <person name="Veneault-Fourrey C."/>
            <person name="Henrissat B."/>
            <person name="Grigoriev I."/>
            <person name="Martin F."/>
            <person name="Perotto S."/>
        </authorList>
    </citation>
    <scope>NUCLEOTIDE SEQUENCE [LARGE SCALE GENOMIC DNA]</scope>
    <source>
        <strain evidence="3 4">UAMH 7357</strain>
    </source>
</reference>
<feature type="signal peptide" evidence="2">
    <location>
        <begin position="1"/>
        <end position="17"/>
    </location>
</feature>
<dbReference type="InterPro" id="IPR008972">
    <property type="entry name" value="Cupredoxin"/>
</dbReference>
<dbReference type="STRING" id="1745343.A0A2J6QLY9"/>
<evidence type="ECO:0008006" key="5">
    <source>
        <dbReference type="Google" id="ProtNLM"/>
    </source>
</evidence>
<proteinExistence type="predicted"/>
<dbReference type="AlphaFoldDB" id="A0A2J6QLY9"/>
<dbReference type="PANTHER" id="PTHR34883:SF4">
    <property type="entry name" value="CUPREDOXIN"/>
    <property type="match status" value="1"/>
</dbReference>
<evidence type="ECO:0000256" key="2">
    <source>
        <dbReference type="SAM" id="SignalP"/>
    </source>
</evidence>
<keyword evidence="4" id="KW-1185">Reference proteome</keyword>
<evidence type="ECO:0000256" key="1">
    <source>
        <dbReference type="SAM" id="MobiDB-lite"/>
    </source>
</evidence>
<evidence type="ECO:0000313" key="3">
    <source>
        <dbReference type="EMBL" id="PMD27293.1"/>
    </source>
</evidence>
<dbReference type="SUPFAM" id="SSF49503">
    <property type="entry name" value="Cupredoxins"/>
    <property type="match status" value="1"/>
</dbReference>
<name>A0A2J6QLY9_9HELO</name>
<evidence type="ECO:0000313" key="4">
    <source>
        <dbReference type="Proteomes" id="UP000235672"/>
    </source>
</evidence>
<keyword evidence="2" id="KW-0732">Signal</keyword>
<dbReference type="OrthoDB" id="1921208at2759"/>
<organism evidence="3 4">
    <name type="scientific">Hyaloscypha hepaticicola</name>
    <dbReference type="NCBI Taxonomy" id="2082293"/>
    <lineage>
        <taxon>Eukaryota</taxon>
        <taxon>Fungi</taxon>
        <taxon>Dikarya</taxon>
        <taxon>Ascomycota</taxon>
        <taxon>Pezizomycotina</taxon>
        <taxon>Leotiomycetes</taxon>
        <taxon>Helotiales</taxon>
        <taxon>Hyaloscyphaceae</taxon>
        <taxon>Hyaloscypha</taxon>
    </lineage>
</organism>
<dbReference type="PANTHER" id="PTHR34883">
    <property type="entry name" value="SERINE-RICH PROTEIN, PUTATIVE-RELATED-RELATED"/>
    <property type="match status" value="1"/>
</dbReference>
<dbReference type="Proteomes" id="UP000235672">
    <property type="component" value="Unassembled WGS sequence"/>
</dbReference>
<dbReference type="InterPro" id="IPR052953">
    <property type="entry name" value="Ser-rich/MCO-related"/>
</dbReference>
<dbReference type="Gene3D" id="2.60.40.420">
    <property type="entry name" value="Cupredoxins - blue copper proteins"/>
    <property type="match status" value="1"/>
</dbReference>
<gene>
    <name evidence="3" type="ORF">NA56DRAFT_697473</name>
</gene>
<dbReference type="CDD" id="cd00920">
    <property type="entry name" value="Cupredoxin"/>
    <property type="match status" value="1"/>
</dbReference>
<dbReference type="EMBL" id="KZ613466">
    <property type="protein sequence ID" value="PMD27293.1"/>
    <property type="molecule type" value="Genomic_DNA"/>
</dbReference>
<feature type="compositionally biased region" description="Low complexity" evidence="1">
    <location>
        <begin position="56"/>
        <end position="70"/>
    </location>
</feature>
<protein>
    <recommendedName>
        <fullName evidence="5">Cupredoxin</fullName>
    </recommendedName>
</protein>
<feature type="region of interest" description="Disordered" evidence="1">
    <location>
        <begin position="39"/>
        <end position="70"/>
    </location>
</feature>
<sequence length="321" mass="31913">MRFSAVAALCAAPLALAGTLQADLIARGAVGVEAGVSAESSIDESQGSKGQKDSKSQSNGNDGNSNGNNVVVESTSITEVIIIWVNNGGGAPTSTVQSQSTFAGAATGSQATHQVVVGGSAGLVYSPDTIEAAIGDMVIFTFMETNHTATQSAFTTPCEALPGGFDSGFMPNINNSVVPAPQMAMQVTVATPIWFYCKQKGHCGKGMTFSINPTANKTQAMFQQMAIAQNGTGTTAVIAGGSSTGSTSTVSVAGSASTQVNSGSTSSSGTLTTGTGSFDSTGACQCSCLCGTASFPNAAVQGVDSFGGYPGAMPLAALMST</sequence>
<accession>A0A2J6QLY9</accession>